<keyword evidence="1" id="KW-0328">Glycosyltransferase</keyword>
<gene>
    <name evidence="4" type="ORF">DW204_12165</name>
</gene>
<dbReference type="InterPro" id="IPR029044">
    <property type="entry name" value="Nucleotide-diphossugar_trans"/>
</dbReference>
<organism evidence="4 5">
    <name type="scientific">Phocaeicola plebeius</name>
    <dbReference type="NCBI Taxonomy" id="310297"/>
    <lineage>
        <taxon>Bacteria</taxon>
        <taxon>Pseudomonadati</taxon>
        <taxon>Bacteroidota</taxon>
        <taxon>Bacteroidia</taxon>
        <taxon>Bacteroidales</taxon>
        <taxon>Bacteroidaceae</taxon>
        <taxon>Phocaeicola</taxon>
    </lineage>
</organism>
<dbReference type="PANTHER" id="PTHR22916:SF51">
    <property type="entry name" value="GLYCOSYLTRANSFERASE EPSH-RELATED"/>
    <property type="match status" value="1"/>
</dbReference>
<evidence type="ECO:0000259" key="3">
    <source>
        <dbReference type="Pfam" id="PF00535"/>
    </source>
</evidence>
<accession>A0A414WU45</accession>
<dbReference type="Proteomes" id="UP000284998">
    <property type="component" value="Unassembled WGS sequence"/>
</dbReference>
<dbReference type="RefSeq" id="WP_118244280.1">
    <property type="nucleotide sequence ID" value="NZ_QRJS01000035.1"/>
</dbReference>
<sequence length="333" mass="39159">MNKKVSIIIPVYNVEQYIESCINSVLQQTYNNIELIIVDDKGKDNSIPIAQTILENQNRISYKILNHKTNKGVSAARNTGLLEAAGEYVFFLDSDDLLIPTCIEKLVNKANETNAEIVMCKHHSDESNNYGGQLLFSKEILTTNAECIKSFAMSWFNVAPWCKLIKKEFLLDNNIFFKEGIINEDAPWSFQLCLNAQRIAFLQEDLYYYRYNSNSIMSKSKKQYVIQSNEIALNIFLNEIIKRPEIWENIDVYIIFMRQIIIFYTLIYKLGNIKTFFKKIKLLKTYKYNSPYFKNYHQIPLYYQLWNKAYHLPTILTFTYCYTIILLQDLKSK</sequence>
<dbReference type="GO" id="GO:0016758">
    <property type="term" value="F:hexosyltransferase activity"/>
    <property type="evidence" value="ECO:0007669"/>
    <property type="project" value="UniProtKB-ARBA"/>
</dbReference>
<dbReference type="Pfam" id="PF00535">
    <property type="entry name" value="Glycos_transf_2"/>
    <property type="match status" value="1"/>
</dbReference>
<dbReference type="EMBL" id="QRJS01000035">
    <property type="protein sequence ID" value="RHH41635.1"/>
    <property type="molecule type" value="Genomic_DNA"/>
</dbReference>
<evidence type="ECO:0000256" key="2">
    <source>
        <dbReference type="ARBA" id="ARBA00022679"/>
    </source>
</evidence>
<dbReference type="SUPFAM" id="SSF53448">
    <property type="entry name" value="Nucleotide-diphospho-sugar transferases"/>
    <property type="match status" value="1"/>
</dbReference>
<name>A0A414WU45_9BACT</name>
<protein>
    <submittedName>
        <fullName evidence="4">Glycosyltransferase</fullName>
    </submittedName>
</protein>
<dbReference type="InterPro" id="IPR001173">
    <property type="entry name" value="Glyco_trans_2-like"/>
</dbReference>
<dbReference type="AlphaFoldDB" id="A0A414WU45"/>
<proteinExistence type="predicted"/>
<evidence type="ECO:0000313" key="4">
    <source>
        <dbReference type="EMBL" id="RHH41635.1"/>
    </source>
</evidence>
<reference evidence="4 5" key="1">
    <citation type="submission" date="2018-08" db="EMBL/GenBank/DDBJ databases">
        <title>A genome reference for cultivated species of the human gut microbiota.</title>
        <authorList>
            <person name="Zou Y."/>
            <person name="Xue W."/>
            <person name="Luo G."/>
        </authorList>
    </citation>
    <scope>NUCLEOTIDE SEQUENCE [LARGE SCALE GENOMIC DNA]</scope>
    <source>
        <strain evidence="4 5">AM17-44</strain>
    </source>
</reference>
<keyword evidence="2 4" id="KW-0808">Transferase</keyword>
<dbReference type="PANTHER" id="PTHR22916">
    <property type="entry name" value="GLYCOSYLTRANSFERASE"/>
    <property type="match status" value="1"/>
</dbReference>
<evidence type="ECO:0000256" key="1">
    <source>
        <dbReference type="ARBA" id="ARBA00022676"/>
    </source>
</evidence>
<feature type="domain" description="Glycosyltransferase 2-like" evidence="3">
    <location>
        <begin position="6"/>
        <end position="168"/>
    </location>
</feature>
<evidence type="ECO:0000313" key="5">
    <source>
        <dbReference type="Proteomes" id="UP000284998"/>
    </source>
</evidence>
<comment type="caution">
    <text evidence="4">The sequence shown here is derived from an EMBL/GenBank/DDBJ whole genome shotgun (WGS) entry which is preliminary data.</text>
</comment>
<dbReference type="Gene3D" id="3.90.550.10">
    <property type="entry name" value="Spore Coat Polysaccharide Biosynthesis Protein SpsA, Chain A"/>
    <property type="match status" value="1"/>
</dbReference>
<dbReference type="CDD" id="cd00761">
    <property type="entry name" value="Glyco_tranf_GTA_type"/>
    <property type="match status" value="1"/>
</dbReference>